<dbReference type="InParanoid" id="A0A803TZ03"/>
<keyword evidence="2 6" id="KW-0812">Transmembrane</keyword>
<dbReference type="KEGG" id="acs:103277771"/>
<dbReference type="PANTHER" id="PTHR28649:SF3">
    <property type="entry name" value="REPRIMO-LIKE PROTEIN"/>
    <property type="match status" value="1"/>
</dbReference>
<name>A0A803TZ03_ANOCA</name>
<evidence type="ECO:0000313" key="7">
    <source>
        <dbReference type="Ensembl" id="ENSACAP00000040443.1"/>
    </source>
</evidence>
<keyword evidence="3 6" id="KW-1133">Transmembrane helix</keyword>
<evidence type="ECO:0000256" key="5">
    <source>
        <dbReference type="SAM" id="MobiDB-lite"/>
    </source>
</evidence>
<keyword evidence="4 6" id="KW-0472">Membrane</keyword>
<feature type="compositionally biased region" description="Polar residues" evidence="5">
    <location>
        <begin position="41"/>
        <end position="51"/>
    </location>
</feature>
<dbReference type="InterPro" id="IPR043383">
    <property type="entry name" value="Reprimo_fam"/>
</dbReference>
<dbReference type="AlphaFoldDB" id="A0A803TZ03"/>
<dbReference type="GeneTree" id="ENSGT00390000010523"/>
<dbReference type="Ensembl" id="ENSACAT00000042662.1">
    <property type="protein sequence ID" value="ENSACAP00000040443.1"/>
    <property type="gene ID" value="ENSACAG00000043897.1"/>
</dbReference>
<evidence type="ECO:0000256" key="4">
    <source>
        <dbReference type="ARBA" id="ARBA00023136"/>
    </source>
</evidence>
<feature type="transmembrane region" description="Helical" evidence="6">
    <location>
        <begin position="98"/>
        <end position="121"/>
    </location>
</feature>
<keyword evidence="8" id="KW-1185">Reference proteome</keyword>
<proteinExistence type="predicted"/>
<evidence type="ECO:0000313" key="8">
    <source>
        <dbReference type="Proteomes" id="UP000001646"/>
    </source>
</evidence>
<reference evidence="7" key="3">
    <citation type="submission" date="2025-09" db="UniProtKB">
        <authorList>
            <consortium name="Ensembl"/>
        </authorList>
    </citation>
    <scope>IDENTIFICATION</scope>
</reference>
<dbReference type="Proteomes" id="UP000001646">
    <property type="component" value="Chromosome 2"/>
</dbReference>
<dbReference type="GO" id="GO:0016020">
    <property type="term" value="C:membrane"/>
    <property type="evidence" value="ECO:0007669"/>
    <property type="project" value="UniProtKB-SubCell"/>
</dbReference>
<evidence type="ECO:0000256" key="3">
    <source>
        <dbReference type="ARBA" id="ARBA00022989"/>
    </source>
</evidence>
<feature type="region of interest" description="Disordered" evidence="5">
    <location>
        <begin position="1"/>
        <end position="61"/>
    </location>
</feature>
<evidence type="ECO:0000256" key="2">
    <source>
        <dbReference type="ARBA" id="ARBA00022692"/>
    </source>
</evidence>
<evidence type="ECO:0008006" key="9">
    <source>
        <dbReference type="Google" id="ProtNLM"/>
    </source>
</evidence>
<protein>
    <recommendedName>
        <fullName evidence="9">Reprimo, TP53 dependent G2 arrest mediator homolog</fullName>
    </recommendedName>
</protein>
<organism evidence="7 8">
    <name type="scientific">Anolis carolinensis</name>
    <name type="common">Green anole</name>
    <name type="synonym">American chameleon</name>
    <dbReference type="NCBI Taxonomy" id="28377"/>
    <lineage>
        <taxon>Eukaryota</taxon>
        <taxon>Metazoa</taxon>
        <taxon>Chordata</taxon>
        <taxon>Craniata</taxon>
        <taxon>Vertebrata</taxon>
        <taxon>Euteleostomi</taxon>
        <taxon>Lepidosauria</taxon>
        <taxon>Squamata</taxon>
        <taxon>Bifurcata</taxon>
        <taxon>Unidentata</taxon>
        <taxon>Episquamata</taxon>
        <taxon>Toxicofera</taxon>
        <taxon>Iguania</taxon>
        <taxon>Dactyloidae</taxon>
        <taxon>Anolis</taxon>
    </lineage>
</organism>
<feature type="compositionally biased region" description="Basic residues" evidence="5">
    <location>
        <begin position="1"/>
        <end position="15"/>
    </location>
</feature>
<sequence length="147" mass="16072">MLQASRRKGCWKKARQPLASSGEKQERDPAIARLPAASSCPPGSQMTNGTLSIRDASPPGTIPPTMDSLVSSCCTLVTGAWVPKEDQRNQQVVRMVQIAVLCVLCLTVIFGVFFLGCNLLIKSESMINMLVKERRPSREVEVVIIET</sequence>
<reference evidence="7" key="2">
    <citation type="submission" date="2025-08" db="UniProtKB">
        <authorList>
            <consortium name="Ensembl"/>
        </authorList>
    </citation>
    <scope>IDENTIFICATION</scope>
</reference>
<evidence type="ECO:0000256" key="6">
    <source>
        <dbReference type="SAM" id="Phobius"/>
    </source>
</evidence>
<dbReference type="OrthoDB" id="8570856at2759"/>
<accession>A0A803TZ03</accession>
<comment type="subcellular location">
    <subcellularLocation>
        <location evidence="1">Membrane</location>
        <topology evidence="1">Single-pass membrane protein</topology>
    </subcellularLocation>
</comment>
<dbReference type="PANTHER" id="PTHR28649">
    <property type="entry name" value="PROTEIN REPRIMO-RELATED"/>
    <property type="match status" value="1"/>
</dbReference>
<evidence type="ECO:0000256" key="1">
    <source>
        <dbReference type="ARBA" id="ARBA00004167"/>
    </source>
</evidence>
<reference evidence="7 8" key="1">
    <citation type="submission" date="2009-12" db="EMBL/GenBank/DDBJ databases">
        <title>The Genome Sequence of Anolis carolinensis (Green Anole Lizard).</title>
        <authorList>
            <consortium name="The Genome Sequencing Platform"/>
            <person name="Di Palma F."/>
            <person name="Alfoldi J."/>
            <person name="Heiman D."/>
            <person name="Young S."/>
            <person name="Grabherr M."/>
            <person name="Johnson J."/>
            <person name="Lander E.S."/>
            <person name="Lindblad-Toh K."/>
        </authorList>
    </citation>
    <scope>NUCLEOTIDE SEQUENCE [LARGE SCALE GENOMIC DNA]</scope>
    <source>
        <strain evidence="7 8">JBL SC #1</strain>
    </source>
</reference>